<dbReference type="SUPFAM" id="SSF88713">
    <property type="entry name" value="Glycoside hydrolase/deacetylase"/>
    <property type="match status" value="1"/>
</dbReference>
<proteinExistence type="predicted"/>
<reference evidence="1 2" key="1">
    <citation type="submission" date="2015-09" db="EMBL/GenBank/DDBJ databases">
        <title>A metagenomics-based metabolic model of nitrate-dependent anaerobic oxidation of methane by Methanoperedens-like archaea.</title>
        <authorList>
            <person name="Arshad A."/>
            <person name="Speth D.R."/>
            <person name="De Graaf R.M."/>
            <person name="Op Den Camp H.J."/>
            <person name="Jetten M.S."/>
            <person name="Welte C.U."/>
        </authorList>
    </citation>
    <scope>NUCLEOTIDE SEQUENCE [LARGE SCALE GENOMIC DNA]</scope>
</reference>
<dbReference type="PATRIC" id="fig|1719120.3.peg.389"/>
<dbReference type="InterPro" id="IPR011330">
    <property type="entry name" value="Glyco_hydro/deAcase_b/a-brl"/>
</dbReference>
<dbReference type="Proteomes" id="UP000050360">
    <property type="component" value="Unassembled WGS sequence"/>
</dbReference>
<organism evidence="1 2">
    <name type="scientific">Candidatus Methanoperedens nitratireducens</name>
    <dbReference type="NCBI Taxonomy" id="1392998"/>
    <lineage>
        <taxon>Archaea</taxon>
        <taxon>Methanobacteriati</taxon>
        <taxon>Methanobacteriota</taxon>
        <taxon>Stenosarchaea group</taxon>
        <taxon>Methanomicrobia</taxon>
        <taxon>Methanosarcinales</taxon>
        <taxon>ANME-2 cluster</taxon>
        <taxon>Candidatus Methanoperedentaceae</taxon>
        <taxon>Candidatus Methanoperedens</taxon>
    </lineage>
</organism>
<dbReference type="GO" id="GO:0005975">
    <property type="term" value="P:carbohydrate metabolic process"/>
    <property type="evidence" value="ECO:0007669"/>
    <property type="project" value="InterPro"/>
</dbReference>
<comment type="caution">
    <text evidence="1">The sequence shown here is derived from an EMBL/GenBank/DDBJ whole genome shotgun (WGS) entry which is preliminary data.</text>
</comment>
<gene>
    <name evidence="1" type="ORF">MPEBLZ_00360</name>
</gene>
<dbReference type="AlphaFoldDB" id="A0A0P7ZLK7"/>
<dbReference type="EMBL" id="LKCM01000030">
    <property type="protein sequence ID" value="KPQ45035.1"/>
    <property type="molecule type" value="Genomic_DNA"/>
</dbReference>
<evidence type="ECO:0000313" key="2">
    <source>
        <dbReference type="Proteomes" id="UP000050360"/>
    </source>
</evidence>
<accession>A0A0P7ZLK7</accession>
<sequence length="265" mass="31273">MNIDFTLEKYKTLCETISNSSYTTFTFEQYFNQENPPKNCILLRHDVDRNISNAHKMAMIEQRLNLVSTYYCRTTERVFKPEYFQEIAAMGHEIGYHYETLDKAKGDVEEAIKIFGQELNAFREFINIKTVCMHGNPFSPWLNSNIWNKYDFRDFGIIGEPYLSLDYKDVIYLTDTGRTWADKNIRVKDVIKDKDHQKNNLLIGNISTTDDIINLIKEEQYPRICLLAHPDRWHGHLIDWTGELILQNLKNIGKAGIIWYRKNKN</sequence>
<evidence type="ECO:0000313" key="1">
    <source>
        <dbReference type="EMBL" id="KPQ45035.1"/>
    </source>
</evidence>
<protein>
    <submittedName>
        <fullName evidence="1">Polysaccharide deacetylase</fullName>
    </submittedName>
</protein>
<name>A0A0P7ZLK7_9EURY</name>